<comment type="caution">
    <text evidence="1">The sequence shown here is derived from an EMBL/GenBank/DDBJ whole genome shotgun (WGS) entry which is preliminary data.</text>
</comment>
<dbReference type="AlphaFoldDB" id="A0A1A1YRL0"/>
<dbReference type="Proteomes" id="UP000093779">
    <property type="component" value="Unassembled WGS sequence"/>
</dbReference>
<proteinExistence type="predicted"/>
<reference evidence="1 2" key="1">
    <citation type="submission" date="2016-06" db="EMBL/GenBank/DDBJ databases">
        <authorList>
            <person name="Kjaerup R.B."/>
            <person name="Dalgaard T.S."/>
            <person name="Juul-Madsen H.R."/>
        </authorList>
    </citation>
    <scope>NUCLEOTIDE SEQUENCE [LARGE SCALE GENOMIC DNA]</scope>
    <source>
        <strain evidence="1 2">ACS1953</strain>
    </source>
</reference>
<accession>A0A1A1YRL0</accession>
<dbReference type="EMBL" id="LZHX01000047">
    <property type="protein sequence ID" value="OBF21787.1"/>
    <property type="molecule type" value="Genomic_DNA"/>
</dbReference>
<evidence type="ECO:0000313" key="2">
    <source>
        <dbReference type="Proteomes" id="UP000093779"/>
    </source>
</evidence>
<gene>
    <name evidence="1" type="ORF">A5726_14625</name>
</gene>
<evidence type="ECO:0000313" key="1">
    <source>
        <dbReference type="EMBL" id="OBF21787.1"/>
    </source>
</evidence>
<protein>
    <submittedName>
        <fullName evidence="1">Uncharacterized protein</fullName>
    </submittedName>
</protein>
<sequence>MAYVRKVRTSSGAVAVQVARKNQGKHEILAHLGSAHTDVELGVLLEQARRIADGDQQGLDLEVARKVARVGEVADWRPADETVAPASAGPGHITGTSSRLLREVLGHVYDWLGFDVVDDAVFRDLVSARIVEPTSKLDSIRVLEDLGATTVSYRTIQRHLDVIGPGGYRDAIAAKSAVESRIVV</sequence>
<name>A0A1A1YRL0_9MYCO</name>
<organism evidence="1 2">
    <name type="scientific">Mycolicibacterium conceptionense</name>
    <dbReference type="NCBI Taxonomy" id="451644"/>
    <lineage>
        <taxon>Bacteria</taxon>
        <taxon>Bacillati</taxon>
        <taxon>Actinomycetota</taxon>
        <taxon>Actinomycetes</taxon>
        <taxon>Mycobacteriales</taxon>
        <taxon>Mycobacteriaceae</taxon>
        <taxon>Mycolicibacterium</taxon>
    </lineage>
</organism>